<evidence type="ECO:0000256" key="1">
    <source>
        <dbReference type="SAM" id="Coils"/>
    </source>
</evidence>
<keyword evidence="5" id="KW-1185">Reference proteome</keyword>
<gene>
    <name evidence="4" type="ORF">CGXH109_LOCUS126557</name>
</gene>
<feature type="coiled-coil region" evidence="1">
    <location>
        <begin position="142"/>
        <end position="196"/>
    </location>
</feature>
<feature type="compositionally biased region" description="Basic and acidic residues" evidence="2">
    <location>
        <begin position="240"/>
        <end position="250"/>
    </location>
</feature>
<evidence type="ECO:0000256" key="3">
    <source>
        <dbReference type="SAM" id="Phobius"/>
    </source>
</evidence>
<organism evidence="4 5">
    <name type="scientific">Colletotrichum noveboracense</name>
    <dbReference type="NCBI Taxonomy" id="2664923"/>
    <lineage>
        <taxon>Eukaryota</taxon>
        <taxon>Fungi</taxon>
        <taxon>Dikarya</taxon>
        <taxon>Ascomycota</taxon>
        <taxon>Pezizomycotina</taxon>
        <taxon>Sordariomycetes</taxon>
        <taxon>Hypocreomycetidae</taxon>
        <taxon>Glomerellales</taxon>
        <taxon>Glomerellaceae</taxon>
        <taxon>Colletotrichum</taxon>
        <taxon>Colletotrichum gloeosporioides species complex</taxon>
    </lineage>
</organism>
<dbReference type="Proteomes" id="UP001152533">
    <property type="component" value="Unassembled WGS sequence"/>
</dbReference>
<evidence type="ECO:0000313" key="5">
    <source>
        <dbReference type="Proteomes" id="UP001152533"/>
    </source>
</evidence>
<feature type="transmembrane region" description="Helical" evidence="3">
    <location>
        <begin position="199"/>
        <end position="218"/>
    </location>
</feature>
<keyword evidence="1" id="KW-0175">Coiled coil</keyword>
<comment type="caution">
    <text evidence="4">The sequence shown here is derived from an EMBL/GenBank/DDBJ whole genome shotgun (WGS) entry which is preliminary data.</text>
</comment>
<dbReference type="EMBL" id="CAMGZC010001631">
    <property type="protein sequence ID" value="CAI0653337.1"/>
    <property type="molecule type" value="Genomic_DNA"/>
</dbReference>
<protein>
    <submittedName>
        <fullName evidence="4">Uncharacterized protein</fullName>
    </submittedName>
</protein>
<proteinExistence type="predicted"/>
<reference evidence="4" key="1">
    <citation type="submission" date="2022-08" db="EMBL/GenBank/DDBJ databases">
        <authorList>
            <person name="Giroux E."/>
            <person name="Giroux E."/>
        </authorList>
    </citation>
    <scope>NUCLEOTIDE SEQUENCE</scope>
    <source>
        <strain evidence="4">H1091258</strain>
    </source>
</reference>
<evidence type="ECO:0000313" key="4">
    <source>
        <dbReference type="EMBL" id="CAI0653337.1"/>
    </source>
</evidence>
<keyword evidence="3" id="KW-1133">Transmembrane helix</keyword>
<keyword evidence="3" id="KW-0472">Membrane</keyword>
<accession>A0A9W4WEK5</accession>
<evidence type="ECO:0000256" key="2">
    <source>
        <dbReference type="SAM" id="MobiDB-lite"/>
    </source>
</evidence>
<keyword evidence="3" id="KW-0812">Transmembrane</keyword>
<sequence length="250" mass="28171">MFRNLFRGSQRAITTVTRPSASRQTPMLRRQALIRQPRQSQKLHTAFRLLAGPRPNSSQSKVIVNIGTDANGGNGANDNSDNITQRGIICRVAASAERKKHLALIDPVPERTGLENQLARIHRVPPRIYRKYQLVLPTTRQMIQMEKNAREIIEALRETSAKLDMLDKISMNLDKLDNININLKKIIINLDKAQKQDKYAFWTLVFAIIVMAVVGAMSDPEKPDKEENEAGGEIQSDIRPTSKADPDRVS</sequence>
<feature type="region of interest" description="Disordered" evidence="2">
    <location>
        <begin position="219"/>
        <end position="250"/>
    </location>
</feature>
<name>A0A9W4WEK5_9PEZI</name>
<dbReference type="AlphaFoldDB" id="A0A9W4WEK5"/>